<feature type="compositionally biased region" description="Polar residues" evidence="5">
    <location>
        <begin position="502"/>
        <end position="594"/>
    </location>
</feature>
<evidence type="ECO:0000256" key="2">
    <source>
        <dbReference type="ARBA" id="ARBA00022692"/>
    </source>
</evidence>
<dbReference type="CDD" id="cd00637">
    <property type="entry name" value="7tm_classA_rhodopsin-like"/>
    <property type="match status" value="1"/>
</dbReference>
<feature type="compositionally biased region" description="Basic and acidic residues" evidence="5">
    <location>
        <begin position="271"/>
        <end position="281"/>
    </location>
</feature>
<feature type="transmembrane region" description="Helical" evidence="6">
    <location>
        <begin position="156"/>
        <end position="174"/>
    </location>
</feature>
<feature type="region of interest" description="Disordered" evidence="5">
    <location>
        <begin position="271"/>
        <end position="293"/>
    </location>
</feature>
<feature type="region of interest" description="Disordered" evidence="5">
    <location>
        <begin position="333"/>
        <end position="352"/>
    </location>
</feature>
<feature type="region of interest" description="Disordered" evidence="5">
    <location>
        <begin position="363"/>
        <end position="665"/>
    </location>
</feature>
<dbReference type="PROSITE" id="PS50262">
    <property type="entry name" value="G_PROTEIN_RECEP_F1_2"/>
    <property type="match status" value="1"/>
</dbReference>
<dbReference type="PANTHER" id="PTHR23112:SF0">
    <property type="entry name" value="TRANSMEMBRANE PROTEIN 116"/>
    <property type="match status" value="1"/>
</dbReference>
<keyword evidence="3 6" id="KW-1133">Transmembrane helix</keyword>
<feature type="compositionally biased region" description="Low complexity" evidence="5">
    <location>
        <begin position="383"/>
        <end position="397"/>
    </location>
</feature>
<reference evidence="8 9" key="1">
    <citation type="submission" date="2024-01" db="EMBL/GenBank/DDBJ databases">
        <title>Comparative genomics of Cryptococcus and Kwoniella reveals pathogenesis evolution and contrasting modes of karyotype evolution via chromosome fusion or intercentromeric recombination.</title>
        <authorList>
            <person name="Coelho M.A."/>
            <person name="David-Palma M."/>
            <person name="Shea T."/>
            <person name="Bowers K."/>
            <person name="McGinley-Smith S."/>
            <person name="Mohammad A.W."/>
            <person name="Gnirke A."/>
            <person name="Yurkov A.M."/>
            <person name="Nowrousian M."/>
            <person name="Sun S."/>
            <person name="Cuomo C.A."/>
            <person name="Heitman J."/>
        </authorList>
    </citation>
    <scope>NUCLEOTIDE SEQUENCE [LARGE SCALE GENOMIC DNA]</scope>
    <source>
        <strain evidence="8">CBS 11374</strain>
    </source>
</reference>
<feature type="transmembrane region" description="Helical" evidence="6">
    <location>
        <begin position="33"/>
        <end position="62"/>
    </location>
</feature>
<proteinExistence type="predicted"/>
<feature type="compositionally biased region" description="Gly residues" evidence="5">
    <location>
        <begin position="803"/>
        <end position="813"/>
    </location>
</feature>
<feature type="transmembrane region" description="Helical" evidence="6">
    <location>
        <begin position="696"/>
        <end position="719"/>
    </location>
</feature>
<evidence type="ECO:0000259" key="7">
    <source>
        <dbReference type="PROSITE" id="PS50262"/>
    </source>
</evidence>
<evidence type="ECO:0000313" key="9">
    <source>
        <dbReference type="Proteomes" id="UP001329825"/>
    </source>
</evidence>
<dbReference type="Pfam" id="PF11710">
    <property type="entry name" value="Git3"/>
    <property type="match status" value="1"/>
</dbReference>
<evidence type="ECO:0000256" key="5">
    <source>
        <dbReference type="SAM" id="MobiDB-lite"/>
    </source>
</evidence>
<feature type="transmembrane region" description="Helical" evidence="6">
    <location>
        <begin position="126"/>
        <end position="144"/>
    </location>
</feature>
<sequence length="956" mass="105442">MSMGVGVGELINRSVHIGQITLADQVTRSDDDLWISIVNIVILCLTILGSGMILVSMFYLEVFRGRPGTTRTRIVQALIVSDFILGIVGLISSCLTVTGDGHALSHGTASCDGLGFMVTTVLWTEHGWTLILAIATFMILIYPLHWFTLWMEQRWYFLWAFVWLVSIVIGIIGYEVYGYYPSGGLCFYGANAGLYSELMQFIPRCVVCIVITILYAKLYVFLRRPDKIRLPGSNSVTGPYESVSTSFDRSRGGVEFRDRFESIFKKREKRDSKGEIYKQNDDSSSTPIPTPPIVIPESNLTLEHIKQPNSAINGPSQMKEIPPWERLELPPFQVDGERFGGPSVSSSSHSNLNRTNSLWSNLRNMSLGGGGSGPGANSRKRSSATSASPSFANSPSSRMNSISTAQSHDPKEKDFSNGNSTNNKRTTPPGLYVPRMPSIPSEDIISPNLPTYNNLRMTNMDSSNQHRRMSTDETVHSQVGEKKRKKSVQLPPSPKSVDIEKMSQSPSIPNHDQIQNQPQVIITNDESGSMNRRSSLSKTNKTRQHFQQTISLPSRTGGSDWISNGVQPGKSEPSTPTQLHHNPNFNFSPFTTPDLNTTNTNLNLRSNASSRKTSKNADQIERGISSQTQTQQSRIEGEDDVDDGEGGEWDLMKMLSQPPPGETADDRFAPASGVNTGNHYELVPESMSSYLNRKTALLMLWFPLGYLFLFSVSLIRLIYDFAGQPPTALRAISKWMVLAQGVLDAIIYGVIEWHTKRVVRKKVRKGTFSPRQGNTPAGSKLNNMTGTATGFFKNISSRVSGGGGGSGVVGAGNGTNTPSGMRTPGEMDSRIGLSSNHNYNYGYNYGTNSSFMIEEEDRENPNPTPNPNGDGLDRSEDNKTDSTKNDSTPGTGWNHDFSLGDIKEGQVTPPIPHQNHTKNQRNQYSPPIIIEESQSNQHQHQHQESPLGGLFPSRDS</sequence>
<keyword evidence="2 6" id="KW-0812">Transmembrane</keyword>
<feature type="transmembrane region" description="Helical" evidence="6">
    <location>
        <begin position="731"/>
        <end position="751"/>
    </location>
</feature>
<protein>
    <recommendedName>
        <fullName evidence="7">G-protein coupled receptors family 1 profile domain-containing protein</fullName>
    </recommendedName>
</protein>
<dbReference type="RefSeq" id="XP_062789414.1">
    <property type="nucleotide sequence ID" value="XM_062933363.1"/>
</dbReference>
<dbReference type="Proteomes" id="UP001329825">
    <property type="component" value="Chromosome 2"/>
</dbReference>
<evidence type="ECO:0000313" key="8">
    <source>
        <dbReference type="EMBL" id="WRT64674.1"/>
    </source>
</evidence>
<comment type="subcellular location">
    <subcellularLocation>
        <location evidence="1">Membrane</location>
        <topology evidence="1">Multi-pass membrane protein</topology>
    </subcellularLocation>
</comment>
<accession>A0ABZ1CSC9</accession>
<feature type="region of interest" description="Disordered" evidence="5">
    <location>
        <begin position="854"/>
        <end position="956"/>
    </location>
</feature>
<feature type="transmembrane region" description="Helical" evidence="6">
    <location>
        <begin position="201"/>
        <end position="222"/>
    </location>
</feature>
<feature type="transmembrane region" description="Helical" evidence="6">
    <location>
        <begin position="74"/>
        <end position="98"/>
    </location>
</feature>
<dbReference type="InterPro" id="IPR023041">
    <property type="entry name" value="Glucose_rcpt_Git3-like_N"/>
</dbReference>
<feature type="compositionally biased region" description="Basic and acidic residues" evidence="5">
    <location>
        <begin position="469"/>
        <end position="481"/>
    </location>
</feature>
<evidence type="ECO:0000256" key="4">
    <source>
        <dbReference type="ARBA" id="ARBA00023136"/>
    </source>
</evidence>
<evidence type="ECO:0000256" key="3">
    <source>
        <dbReference type="ARBA" id="ARBA00022989"/>
    </source>
</evidence>
<keyword evidence="9" id="KW-1185">Reference proteome</keyword>
<feature type="compositionally biased region" description="Polar residues" evidence="5">
    <location>
        <begin position="416"/>
        <end position="426"/>
    </location>
</feature>
<feature type="compositionally biased region" description="Polar residues" evidence="5">
    <location>
        <begin position="398"/>
        <end position="407"/>
    </location>
</feature>
<name>A0ABZ1CSC9_9TREE</name>
<dbReference type="GeneID" id="87953739"/>
<feature type="region of interest" description="Disordered" evidence="5">
    <location>
        <begin position="803"/>
        <end position="832"/>
    </location>
</feature>
<feature type="compositionally biased region" description="Basic and acidic residues" evidence="5">
    <location>
        <begin position="871"/>
        <end position="884"/>
    </location>
</feature>
<dbReference type="PANTHER" id="PTHR23112">
    <property type="entry name" value="G PROTEIN-COUPLED RECEPTOR 157-RELATED"/>
    <property type="match status" value="1"/>
</dbReference>
<organism evidence="8 9">
    <name type="scientific">Kwoniella shivajii</name>
    <dbReference type="NCBI Taxonomy" id="564305"/>
    <lineage>
        <taxon>Eukaryota</taxon>
        <taxon>Fungi</taxon>
        <taxon>Dikarya</taxon>
        <taxon>Basidiomycota</taxon>
        <taxon>Agaricomycotina</taxon>
        <taxon>Tremellomycetes</taxon>
        <taxon>Tremellales</taxon>
        <taxon>Cryptococcaceae</taxon>
        <taxon>Kwoniella</taxon>
    </lineage>
</organism>
<dbReference type="InterPro" id="IPR017452">
    <property type="entry name" value="GPCR_Rhodpsn_7TM"/>
</dbReference>
<dbReference type="Gene3D" id="1.20.1070.10">
    <property type="entry name" value="Rhodopsin 7-helix transmembrane proteins"/>
    <property type="match status" value="1"/>
</dbReference>
<dbReference type="EMBL" id="CP141882">
    <property type="protein sequence ID" value="WRT64674.1"/>
    <property type="molecule type" value="Genomic_DNA"/>
</dbReference>
<evidence type="ECO:0000256" key="6">
    <source>
        <dbReference type="SAM" id="Phobius"/>
    </source>
</evidence>
<evidence type="ECO:0000256" key="1">
    <source>
        <dbReference type="ARBA" id="ARBA00004141"/>
    </source>
</evidence>
<feature type="compositionally biased region" description="Polar residues" evidence="5">
    <location>
        <begin position="448"/>
        <end position="463"/>
    </location>
</feature>
<feature type="domain" description="G-protein coupled receptors family 1 profile" evidence="7">
    <location>
        <begin position="49"/>
        <end position="224"/>
    </location>
</feature>
<gene>
    <name evidence="8" type="ORF">IL334_001608</name>
</gene>
<feature type="compositionally biased region" description="Acidic residues" evidence="5">
    <location>
        <begin position="637"/>
        <end position="648"/>
    </location>
</feature>
<feature type="compositionally biased region" description="Low complexity" evidence="5">
    <location>
        <begin position="595"/>
        <end position="604"/>
    </location>
</feature>
<keyword evidence="4 6" id="KW-0472">Membrane</keyword>
<feature type="compositionally biased region" description="Low complexity" evidence="5">
    <location>
        <begin position="343"/>
        <end position="352"/>
    </location>
</feature>
<dbReference type="SUPFAM" id="SSF81321">
    <property type="entry name" value="Family A G protein-coupled receptor-like"/>
    <property type="match status" value="1"/>
</dbReference>